<keyword evidence="9 10" id="KW-0472">Membrane</keyword>
<dbReference type="Pfam" id="PF02457">
    <property type="entry name" value="DAC"/>
    <property type="match status" value="1"/>
</dbReference>
<comment type="subunit">
    <text evidence="10">Probably a homodimer.</text>
</comment>
<dbReference type="EMBL" id="DVOB01000122">
    <property type="protein sequence ID" value="HIU96170.1"/>
    <property type="molecule type" value="Genomic_DNA"/>
</dbReference>
<dbReference type="PANTHER" id="PTHR34185">
    <property type="entry name" value="DIADENYLATE CYCLASE"/>
    <property type="match status" value="1"/>
</dbReference>
<keyword evidence="6 10" id="KW-0547">Nucleotide-binding</keyword>
<dbReference type="GO" id="GO:0005524">
    <property type="term" value="F:ATP binding"/>
    <property type="evidence" value="ECO:0007669"/>
    <property type="project" value="UniProtKB-UniRule"/>
</dbReference>
<dbReference type="AlphaFoldDB" id="A0A9D1N786"/>
<protein>
    <recommendedName>
        <fullName evidence="10">Diadenylate cyclase</fullName>
        <shortName evidence="10">DAC</shortName>
        <ecNumber evidence="10">2.7.7.85</ecNumber>
    </recommendedName>
    <alternativeName>
        <fullName evidence="10">Cyclic-di-AMP synthase</fullName>
        <shortName evidence="10">c-di-AMP synthase</shortName>
    </alternativeName>
</protein>
<dbReference type="NCBIfam" id="TIGR00159">
    <property type="entry name" value="diadenylate cyclase CdaA"/>
    <property type="match status" value="1"/>
</dbReference>
<gene>
    <name evidence="10" type="primary">dacA</name>
    <name evidence="12" type="ORF">IAD25_05590</name>
</gene>
<evidence type="ECO:0000256" key="2">
    <source>
        <dbReference type="ARBA" id="ARBA00022475"/>
    </source>
</evidence>
<evidence type="ECO:0000256" key="6">
    <source>
        <dbReference type="ARBA" id="ARBA00022741"/>
    </source>
</evidence>
<dbReference type="InterPro" id="IPR003390">
    <property type="entry name" value="DNA_integrity_scan_DisA_N"/>
</dbReference>
<dbReference type="PIRSF" id="PIRSF004793">
    <property type="entry name" value="UCP004793"/>
    <property type="match status" value="1"/>
</dbReference>
<keyword evidence="8 10" id="KW-1133">Transmembrane helix</keyword>
<dbReference type="SUPFAM" id="SSF143597">
    <property type="entry name" value="YojJ-like"/>
    <property type="match status" value="1"/>
</dbReference>
<dbReference type="HAMAP" id="MF_01499">
    <property type="entry name" value="DacA"/>
    <property type="match status" value="1"/>
</dbReference>
<evidence type="ECO:0000313" key="12">
    <source>
        <dbReference type="EMBL" id="HIU96170.1"/>
    </source>
</evidence>
<evidence type="ECO:0000256" key="5">
    <source>
        <dbReference type="ARBA" id="ARBA00022695"/>
    </source>
</evidence>
<keyword evidence="3 10" id="KW-0808">Transferase</keyword>
<keyword evidence="5 10" id="KW-0548">Nucleotidyltransferase</keyword>
<feature type="domain" description="DAC" evidence="11">
    <location>
        <begin position="84"/>
        <end position="247"/>
    </location>
</feature>
<dbReference type="InterPro" id="IPR014046">
    <property type="entry name" value="C-di-AMP_synthase"/>
</dbReference>
<dbReference type="GO" id="GO:0006171">
    <property type="term" value="P:cAMP biosynthetic process"/>
    <property type="evidence" value="ECO:0007669"/>
    <property type="project" value="InterPro"/>
</dbReference>
<feature type="transmembrane region" description="Helical" evidence="10">
    <location>
        <begin position="42"/>
        <end position="60"/>
    </location>
</feature>
<dbReference type="GO" id="GO:0106408">
    <property type="term" value="F:diadenylate cyclase activity"/>
    <property type="evidence" value="ECO:0007669"/>
    <property type="project" value="UniProtKB-EC"/>
</dbReference>
<dbReference type="PANTHER" id="PTHR34185:SF1">
    <property type="entry name" value="DIADENYLATE CYCLASE"/>
    <property type="match status" value="1"/>
</dbReference>
<dbReference type="InterPro" id="IPR036888">
    <property type="entry name" value="DNA_integrity_DisA_N_sf"/>
</dbReference>
<dbReference type="InterPro" id="IPR045585">
    <property type="entry name" value="CdaA_N"/>
</dbReference>
<comment type="similarity">
    <text evidence="10">Belongs to the adenylate cyclase family. DacA/CdaA subfamily.</text>
</comment>
<dbReference type="Proteomes" id="UP000824130">
    <property type="component" value="Unassembled WGS sequence"/>
</dbReference>
<comment type="caution">
    <text evidence="12">The sequence shown here is derived from an EMBL/GenBank/DDBJ whole genome shotgun (WGS) entry which is preliminary data.</text>
</comment>
<dbReference type="PROSITE" id="PS51794">
    <property type="entry name" value="DAC"/>
    <property type="match status" value="1"/>
</dbReference>
<dbReference type="GO" id="GO:0004016">
    <property type="term" value="F:adenylate cyclase activity"/>
    <property type="evidence" value="ECO:0007669"/>
    <property type="project" value="UniProtKB-UniRule"/>
</dbReference>
<comment type="function">
    <text evidence="10">Catalyzes the condensation of 2 ATP molecules into cyclic di-AMP (c-di-AMP), a second messenger used to regulate differing processes in different bacteria.</text>
</comment>
<proteinExistence type="inferred from homology"/>
<dbReference type="FunFam" id="3.40.1700.10:FF:000002">
    <property type="entry name" value="Diadenylate cyclase"/>
    <property type="match status" value="1"/>
</dbReference>
<reference evidence="12" key="2">
    <citation type="journal article" date="2021" name="PeerJ">
        <title>Extensive microbial diversity within the chicken gut microbiome revealed by metagenomics and culture.</title>
        <authorList>
            <person name="Gilroy R."/>
            <person name="Ravi A."/>
            <person name="Getino M."/>
            <person name="Pursley I."/>
            <person name="Horton D.L."/>
            <person name="Alikhan N.F."/>
            <person name="Baker D."/>
            <person name="Gharbi K."/>
            <person name="Hall N."/>
            <person name="Watson M."/>
            <person name="Adriaenssens E.M."/>
            <person name="Foster-Nyarko E."/>
            <person name="Jarju S."/>
            <person name="Secka A."/>
            <person name="Antonio M."/>
            <person name="Oren A."/>
            <person name="Chaudhuri R.R."/>
            <person name="La Ragione R."/>
            <person name="Hildebrand F."/>
            <person name="Pallen M.J."/>
        </authorList>
    </citation>
    <scope>NUCLEOTIDE SEQUENCE</scope>
    <source>
        <strain evidence="12">ChiSjej4B22-8349</strain>
    </source>
</reference>
<keyword evidence="2 10" id="KW-1003">Cell membrane</keyword>
<name>A0A9D1N786_9FIRM</name>
<dbReference type="InterPro" id="IPR050338">
    <property type="entry name" value="DisA"/>
</dbReference>
<evidence type="ECO:0000256" key="9">
    <source>
        <dbReference type="ARBA" id="ARBA00023136"/>
    </source>
</evidence>
<accession>A0A9D1N786</accession>
<evidence type="ECO:0000259" key="11">
    <source>
        <dbReference type="PROSITE" id="PS51794"/>
    </source>
</evidence>
<dbReference type="Pfam" id="PF19293">
    <property type="entry name" value="CdaA_N"/>
    <property type="match status" value="1"/>
</dbReference>
<keyword evidence="4 10" id="KW-0812">Transmembrane</keyword>
<comment type="catalytic activity">
    <reaction evidence="1 10">
        <text>2 ATP = 3',3'-c-di-AMP + 2 diphosphate</text>
        <dbReference type="Rhea" id="RHEA:35655"/>
        <dbReference type="ChEBI" id="CHEBI:30616"/>
        <dbReference type="ChEBI" id="CHEBI:33019"/>
        <dbReference type="ChEBI" id="CHEBI:71500"/>
        <dbReference type="EC" id="2.7.7.85"/>
    </reaction>
</comment>
<organism evidence="12 13">
    <name type="scientific">Candidatus Allocopromorpha excrementipullorum</name>
    <dbReference type="NCBI Taxonomy" id="2840743"/>
    <lineage>
        <taxon>Bacteria</taxon>
        <taxon>Bacillati</taxon>
        <taxon>Bacillota</taxon>
        <taxon>Clostridia</taxon>
        <taxon>Eubacteriales</taxon>
        <taxon>Eubacteriaceae</taxon>
        <taxon>Eubacteriaceae incertae sedis</taxon>
        <taxon>Candidatus Allocopromorpha</taxon>
    </lineage>
</organism>
<sequence>MRNFFENVFSDVGITDVIDIIIVAFVIYKLLGLIKQTRAEQLMKGVLLLVVATFLSGFFNLHTINWLLNGAVMLGAVAILVVFQPELRRALEYMGRSKIVKAPLKQMDKEKGKQITAHIIKALETFSKDRVGALIVFERETSLYDIVETGTVVDAQLSEQLLGNIFYEGSPLHDGAVIIRDGRIYAAGCVLPLTRNNTISKELGTRHRAGIGITENSDALVIIVSEETGIISMASDGQLSRFLDIKTVEKTLLNMYLNTGEMSGTMSLITKLINKIRGKKDAEQ</sequence>
<evidence type="ECO:0000256" key="8">
    <source>
        <dbReference type="ARBA" id="ARBA00022989"/>
    </source>
</evidence>
<evidence type="ECO:0000256" key="10">
    <source>
        <dbReference type="HAMAP-Rule" id="MF_01499"/>
    </source>
</evidence>
<feature type="transmembrane region" description="Helical" evidence="10">
    <location>
        <begin position="12"/>
        <end position="30"/>
    </location>
</feature>
<comment type="caution">
    <text evidence="10">Lacks conserved residue(s) required for the propagation of feature annotation.</text>
</comment>
<dbReference type="EC" id="2.7.7.85" evidence="10"/>
<evidence type="ECO:0000313" key="13">
    <source>
        <dbReference type="Proteomes" id="UP000824130"/>
    </source>
</evidence>
<evidence type="ECO:0000256" key="3">
    <source>
        <dbReference type="ARBA" id="ARBA00022679"/>
    </source>
</evidence>
<keyword evidence="7 10" id="KW-0067">ATP-binding</keyword>
<evidence type="ECO:0000256" key="7">
    <source>
        <dbReference type="ARBA" id="ARBA00022840"/>
    </source>
</evidence>
<evidence type="ECO:0000256" key="4">
    <source>
        <dbReference type="ARBA" id="ARBA00022692"/>
    </source>
</evidence>
<dbReference type="Gene3D" id="3.40.1700.10">
    <property type="entry name" value="DNA integrity scanning protein, DisA, N-terminal domain"/>
    <property type="match status" value="1"/>
</dbReference>
<dbReference type="InterPro" id="IPR034701">
    <property type="entry name" value="CdaA"/>
</dbReference>
<reference evidence="12" key="1">
    <citation type="submission" date="2020-10" db="EMBL/GenBank/DDBJ databases">
        <authorList>
            <person name="Gilroy R."/>
        </authorList>
    </citation>
    <scope>NUCLEOTIDE SEQUENCE</scope>
    <source>
        <strain evidence="12">ChiSjej4B22-8349</strain>
    </source>
</reference>
<evidence type="ECO:0000256" key="1">
    <source>
        <dbReference type="ARBA" id="ARBA00000877"/>
    </source>
</evidence>